<accession>A0A7W5ZRJ7</accession>
<keyword evidence="4" id="KW-0378">Hydrolase</keyword>
<comment type="subcellular location">
    <subcellularLocation>
        <location evidence="1">Cell membrane</location>
        <topology evidence="1">Multi-pass membrane protein</topology>
    </subcellularLocation>
</comment>
<sequence length="204" mass="22754">MNFIRLLRTNWPFALTYGIVLIGLGIYQILYRQGIISLEINRYNSTFADTFFKYITHLGDGIFCVGVGVGLLFRARKKGLLVIGAYAISGILAQLIKNFGFPKEPRPVEYFAGMMQSLHTVPGVELSHWNSFPSGHTTSAFALFALLALWTSKPWLKVGCLVMACVIGFSRMYLLQHFMVDVYVGSLLGTLTAWGLALKFNEIA</sequence>
<evidence type="ECO:0000256" key="6">
    <source>
        <dbReference type="ARBA" id="ARBA00023136"/>
    </source>
</evidence>
<reference evidence="9 10" key="1">
    <citation type="submission" date="2020-08" db="EMBL/GenBank/DDBJ databases">
        <title>Genomic Encyclopedia of Type Strains, Phase IV (KMG-IV): sequencing the most valuable type-strain genomes for metagenomic binning, comparative biology and taxonomic classification.</title>
        <authorList>
            <person name="Goeker M."/>
        </authorList>
    </citation>
    <scope>NUCLEOTIDE SEQUENCE [LARGE SCALE GENOMIC DNA]</scope>
    <source>
        <strain evidence="9 10">DSM 17976</strain>
    </source>
</reference>
<proteinExistence type="predicted"/>
<dbReference type="PANTHER" id="PTHR14969:SF62">
    <property type="entry name" value="DECAPRENYLPHOSPHORYL-5-PHOSPHORIBOSE PHOSPHATASE RV3807C-RELATED"/>
    <property type="match status" value="1"/>
</dbReference>
<dbReference type="Pfam" id="PF01569">
    <property type="entry name" value="PAP2"/>
    <property type="match status" value="1"/>
</dbReference>
<evidence type="ECO:0000256" key="4">
    <source>
        <dbReference type="ARBA" id="ARBA00022801"/>
    </source>
</evidence>
<dbReference type="Proteomes" id="UP000541352">
    <property type="component" value="Unassembled WGS sequence"/>
</dbReference>
<dbReference type="PANTHER" id="PTHR14969">
    <property type="entry name" value="SPHINGOSINE-1-PHOSPHATE PHOSPHOHYDROLASE"/>
    <property type="match status" value="1"/>
</dbReference>
<evidence type="ECO:0000313" key="10">
    <source>
        <dbReference type="Proteomes" id="UP000541352"/>
    </source>
</evidence>
<dbReference type="CDD" id="cd01610">
    <property type="entry name" value="PAP2_like"/>
    <property type="match status" value="1"/>
</dbReference>
<dbReference type="EMBL" id="JACIBY010000021">
    <property type="protein sequence ID" value="MBB3841793.1"/>
    <property type="molecule type" value="Genomic_DNA"/>
</dbReference>
<dbReference type="Gene3D" id="1.20.144.10">
    <property type="entry name" value="Phosphatidic acid phosphatase type 2/haloperoxidase"/>
    <property type="match status" value="1"/>
</dbReference>
<evidence type="ECO:0000256" key="7">
    <source>
        <dbReference type="SAM" id="Phobius"/>
    </source>
</evidence>
<dbReference type="AlphaFoldDB" id="A0A7W5ZRJ7"/>
<feature type="transmembrane region" description="Helical" evidence="7">
    <location>
        <begin position="182"/>
        <end position="200"/>
    </location>
</feature>
<evidence type="ECO:0000313" key="9">
    <source>
        <dbReference type="EMBL" id="MBB3841793.1"/>
    </source>
</evidence>
<evidence type="ECO:0000256" key="2">
    <source>
        <dbReference type="ARBA" id="ARBA00022475"/>
    </source>
</evidence>
<dbReference type="GO" id="GO:0016787">
    <property type="term" value="F:hydrolase activity"/>
    <property type="evidence" value="ECO:0007669"/>
    <property type="project" value="UniProtKB-KW"/>
</dbReference>
<feature type="transmembrane region" description="Helical" evidence="7">
    <location>
        <begin position="132"/>
        <end position="151"/>
    </location>
</feature>
<dbReference type="SUPFAM" id="SSF48317">
    <property type="entry name" value="Acid phosphatase/Vanadium-dependent haloperoxidase"/>
    <property type="match status" value="1"/>
</dbReference>
<dbReference type="RefSeq" id="WP_183979694.1">
    <property type="nucleotide sequence ID" value="NZ_JACIBY010000021.1"/>
</dbReference>
<keyword evidence="3 7" id="KW-0812">Transmembrane</keyword>
<keyword evidence="2" id="KW-1003">Cell membrane</keyword>
<evidence type="ECO:0000256" key="5">
    <source>
        <dbReference type="ARBA" id="ARBA00022989"/>
    </source>
</evidence>
<evidence type="ECO:0000256" key="3">
    <source>
        <dbReference type="ARBA" id="ARBA00022692"/>
    </source>
</evidence>
<feature type="domain" description="Phosphatidic acid phosphatase type 2/haloperoxidase" evidence="8">
    <location>
        <begin position="78"/>
        <end position="197"/>
    </location>
</feature>
<keyword evidence="5 7" id="KW-1133">Transmembrane helix</keyword>
<comment type="caution">
    <text evidence="9">The sequence shown here is derived from an EMBL/GenBank/DDBJ whole genome shotgun (WGS) entry which is preliminary data.</text>
</comment>
<keyword evidence="10" id="KW-1185">Reference proteome</keyword>
<gene>
    <name evidence="9" type="ORF">FHS57_005822</name>
</gene>
<dbReference type="InterPro" id="IPR036938">
    <property type="entry name" value="PAP2/HPO_sf"/>
</dbReference>
<feature type="transmembrane region" description="Helical" evidence="7">
    <location>
        <begin position="51"/>
        <end position="73"/>
    </location>
</feature>
<dbReference type="GO" id="GO:0005886">
    <property type="term" value="C:plasma membrane"/>
    <property type="evidence" value="ECO:0007669"/>
    <property type="project" value="UniProtKB-SubCell"/>
</dbReference>
<organism evidence="9 10">
    <name type="scientific">Runella defluvii</name>
    <dbReference type="NCBI Taxonomy" id="370973"/>
    <lineage>
        <taxon>Bacteria</taxon>
        <taxon>Pseudomonadati</taxon>
        <taxon>Bacteroidota</taxon>
        <taxon>Cytophagia</taxon>
        <taxon>Cytophagales</taxon>
        <taxon>Spirosomataceae</taxon>
        <taxon>Runella</taxon>
    </lineage>
</organism>
<keyword evidence="6 7" id="KW-0472">Membrane</keyword>
<evidence type="ECO:0000259" key="8">
    <source>
        <dbReference type="SMART" id="SM00014"/>
    </source>
</evidence>
<feature type="transmembrane region" description="Helical" evidence="7">
    <location>
        <begin position="80"/>
        <end position="96"/>
    </location>
</feature>
<feature type="transmembrane region" description="Helical" evidence="7">
    <location>
        <begin position="158"/>
        <end position="176"/>
    </location>
</feature>
<name>A0A7W5ZRJ7_9BACT</name>
<evidence type="ECO:0000256" key="1">
    <source>
        <dbReference type="ARBA" id="ARBA00004651"/>
    </source>
</evidence>
<dbReference type="InterPro" id="IPR000326">
    <property type="entry name" value="PAP2/HPO"/>
</dbReference>
<protein>
    <submittedName>
        <fullName evidence="9">Membrane-associated phospholipid phosphatase</fullName>
    </submittedName>
</protein>
<feature type="transmembrane region" description="Helical" evidence="7">
    <location>
        <begin position="12"/>
        <end position="31"/>
    </location>
</feature>
<dbReference type="SMART" id="SM00014">
    <property type="entry name" value="acidPPc"/>
    <property type="match status" value="1"/>
</dbReference>